<keyword evidence="2" id="KW-1185">Reference proteome</keyword>
<dbReference type="RefSeq" id="WP_052277943.1">
    <property type="nucleotide sequence ID" value="NZ_CP011339.1"/>
</dbReference>
<reference evidence="1 2" key="1">
    <citation type="journal article" date="2016" name="Stand. Genomic Sci.">
        <title>Complete genome sequence and genomic characterization of Microcystis panniformis FACHB 1757 by third-generation sequencing.</title>
        <authorList>
            <person name="Zhang J.Y."/>
            <person name="Guan R."/>
            <person name="Zhang H.J."/>
            <person name="Li H."/>
            <person name="Xiao P."/>
            <person name="Yu G.L."/>
            <person name="Du L."/>
            <person name="Cao D.M."/>
            <person name="Zhu B.C."/>
            <person name="Li R.H."/>
            <person name="Lu Z.H."/>
        </authorList>
    </citation>
    <scope>NUCLEOTIDE SEQUENCE [LARGE SCALE GENOMIC DNA]</scope>
    <source>
        <strain evidence="1 2">FACHB-1757</strain>
    </source>
</reference>
<dbReference type="InterPro" id="IPR007711">
    <property type="entry name" value="HigB-1"/>
</dbReference>
<protein>
    <submittedName>
        <fullName evidence="1">HigB toxin protein</fullName>
    </submittedName>
</protein>
<dbReference type="AlphaFoldDB" id="A0A0K1S8R0"/>
<dbReference type="SUPFAM" id="SSF143011">
    <property type="entry name" value="RelE-like"/>
    <property type="match status" value="1"/>
</dbReference>
<dbReference type="PANTHER" id="PTHR40266">
    <property type="entry name" value="TOXIN HIGB-1"/>
    <property type="match status" value="1"/>
</dbReference>
<dbReference type="EMBL" id="CP011339">
    <property type="protein sequence ID" value="AKV70418.1"/>
    <property type="molecule type" value="Genomic_DNA"/>
</dbReference>
<dbReference type="KEGG" id="mpk:VL20_5596"/>
<dbReference type="Gene3D" id="3.30.2310.20">
    <property type="entry name" value="RelE-like"/>
    <property type="match status" value="1"/>
</dbReference>
<gene>
    <name evidence="1" type="ORF">VL20_5596</name>
</gene>
<proteinExistence type="predicted"/>
<organism evidence="1 2">
    <name type="scientific">Microcystis panniformis FACHB-1757</name>
    <dbReference type="NCBI Taxonomy" id="1638788"/>
    <lineage>
        <taxon>Bacteria</taxon>
        <taxon>Bacillati</taxon>
        <taxon>Cyanobacteriota</taxon>
        <taxon>Cyanophyceae</taxon>
        <taxon>Oscillatoriophycideae</taxon>
        <taxon>Chroococcales</taxon>
        <taxon>Microcystaceae</taxon>
        <taxon>Microcystis</taxon>
    </lineage>
</organism>
<evidence type="ECO:0000313" key="2">
    <source>
        <dbReference type="Proteomes" id="UP000068167"/>
    </source>
</evidence>
<dbReference type="InterPro" id="IPR035093">
    <property type="entry name" value="RelE/ParE_toxin_dom_sf"/>
</dbReference>
<evidence type="ECO:0000313" key="1">
    <source>
        <dbReference type="EMBL" id="AKV70418.1"/>
    </source>
</evidence>
<dbReference type="Pfam" id="PF05015">
    <property type="entry name" value="HigB-like_toxin"/>
    <property type="match status" value="1"/>
</dbReference>
<dbReference type="PATRIC" id="fig|1638788.3.peg.5642"/>
<dbReference type="Proteomes" id="UP000068167">
    <property type="component" value="Chromosome"/>
</dbReference>
<sequence length="93" mass="11163">MIKSFASKETEQLFKRKFSRKLPQDIQRNARRKLEVLDAAETLQDLYIPPSNRLEKLSGDRKNQHSIRINDQWRICFIWKNGNAYNVEIVDYH</sequence>
<accession>A0A0K1S8R0</accession>
<name>A0A0K1S8R0_9CHRO</name>
<dbReference type="PANTHER" id="PTHR40266:SF2">
    <property type="entry name" value="TOXIN HIGB-1"/>
    <property type="match status" value="1"/>
</dbReference>